<dbReference type="InterPro" id="IPR001619">
    <property type="entry name" value="Sec1-like"/>
</dbReference>
<dbReference type="SUPFAM" id="SSF56815">
    <property type="entry name" value="Sec1/munc18-like (SM) proteins"/>
    <property type="match status" value="1"/>
</dbReference>
<reference evidence="3" key="1">
    <citation type="submission" date="2023-02" db="EMBL/GenBank/DDBJ databases">
        <title>Genome of toxic invasive species Heracleum sosnowskyi carries increased number of genes despite the absence of recent whole-genome duplications.</title>
        <authorList>
            <person name="Schelkunov M."/>
            <person name="Shtratnikova V."/>
            <person name="Makarenko M."/>
            <person name="Klepikova A."/>
            <person name="Omelchenko D."/>
            <person name="Novikova G."/>
            <person name="Obukhova E."/>
            <person name="Bogdanov V."/>
            <person name="Penin A."/>
            <person name="Logacheva M."/>
        </authorList>
    </citation>
    <scope>NUCLEOTIDE SEQUENCE</scope>
    <source>
        <strain evidence="3">Hsosn_3</strain>
        <tissue evidence="3">Leaf</tissue>
    </source>
</reference>
<comment type="similarity">
    <text evidence="1">Belongs to the STXBP/unc-18/SEC1 family.</text>
</comment>
<dbReference type="GO" id="GO:0016192">
    <property type="term" value="P:vesicle-mediated transport"/>
    <property type="evidence" value="ECO:0007669"/>
    <property type="project" value="InterPro"/>
</dbReference>
<dbReference type="Gene3D" id="3.40.50.1910">
    <property type="match status" value="1"/>
</dbReference>
<organism evidence="3 4">
    <name type="scientific">Heracleum sosnowskyi</name>
    <dbReference type="NCBI Taxonomy" id="360622"/>
    <lineage>
        <taxon>Eukaryota</taxon>
        <taxon>Viridiplantae</taxon>
        <taxon>Streptophyta</taxon>
        <taxon>Embryophyta</taxon>
        <taxon>Tracheophyta</taxon>
        <taxon>Spermatophyta</taxon>
        <taxon>Magnoliopsida</taxon>
        <taxon>eudicotyledons</taxon>
        <taxon>Gunneridae</taxon>
        <taxon>Pentapetalae</taxon>
        <taxon>asterids</taxon>
        <taxon>campanulids</taxon>
        <taxon>Apiales</taxon>
        <taxon>Apiaceae</taxon>
        <taxon>Apioideae</taxon>
        <taxon>apioid superclade</taxon>
        <taxon>Tordylieae</taxon>
        <taxon>Tordyliinae</taxon>
        <taxon>Heracleum</taxon>
    </lineage>
</organism>
<evidence type="ECO:0000256" key="1">
    <source>
        <dbReference type="ARBA" id="ARBA00009884"/>
    </source>
</evidence>
<keyword evidence="4" id="KW-1185">Reference proteome</keyword>
<protein>
    <submittedName>
        <fullName evidence="3">SNARE-interacting protein KEULE</fullName>
    </submittedName>
</protein>
<comment type="caution">
    <text evidence="3">The sequence shown here is derived from an EMBL/GenBank/DDBJ whole genome shotgun (WGS) entry which is preliminary data.</text>
</comment>
<dbReference type="EMBL" id="JAUIZM010000005">
    <property type="protein sequence ID" value="KAK1384703.1"/>
    <property type="molecule type" value="Genomic_DNA"/>
</dbReference>
<evidence type="ECO:0000256" key="2">
    <source>
        <dbReference type="SAM" id="MobiDB-lite"/>
    </source>
</evidence>
<dbReference type="InterPro" id="IPR027482">
    <property type="entry name" value="Sec1-like_dom2"/>
</dbReference>
<proteinExistence type="inferred from homology"/>
<dbReference type="InterPro" id="IPR036045">
    <property type="entry name" value="Sec1-like_sf"/>
</dbReference>
<gene>
    <name evidence="3" type="ORF">POM88_022438</name>
</gene>
<dbReference type="Pfam" id="PF00995">
    <property type="entry name" value="Sec1"/>
    <property type="match status" value="1"/>
</dbReference>
<accession>A0AAD8IHQ2</accession>
<dbReference type="AlphaFoldDB" id="A0AAD8IHQ2"/>
<name>A0AAD8IHQ2_9APIA</name>
<dbReference type="Proteomes" id="UP001237642">
    <property type="component" value="Unassembled WGS sequence"/>
</dbReference>
<sequence length="129" mass="14779">MKDPSPTLHGTSPAAEATLIQPQDAHSVRSRRTGTWARVRHSDDEYSRYFFFSFHQKKNSLLRRTSSEFKNMGRYIFVFIIGGATRSELRACHNREVVLGSTSLDDPSQFIKKLKMLGEDEISIDDIEI</sequence>
<evidence type="ECO:0000313" key="3">
    <source>
        <dbReference type="EMBL" id="KAK1384703.1"/>
    </source>
</evidence>
<feature type="region of interest" description="Disordered" evidence="2">
    <location>
        <begin position="1"/>
        <end position="34"/>
    </location>
</feature>
<reference evidence="3" key="2">
    <citation type="submission" date="2023-05" db="EMBL/GenBank/DDBJ databases">
        <authorList>
            <person name="Schelkunov M.I."/>
        </authorList>
    </citation>
    <scope>NUCLEOTIDE SEQUENCE</scope>
    <source>
        <strain evidence="3">Hsosn_3</strain>
        <tissue evidence="3">Leaf</tissue>
    </source>
</reference>
<evidence type="ECO:0000313" key="4">
    <source>
        <dbReference type="Proteomes" id="UP001237642"/>
    </source>
</evidence>